<dbReference type="RefSeq" id="WP_319979443.1">
    <property type="nucleotide sequence ID" value="NZ_JAXAVU010000014.1"/>
</dbReference>
<keyword evidence="2" id="KW-1185">Reference proteome</keyword>
<gene>
    <name evidence="1" type="ORF">SK854_35130</name>
</gene>
<name>A0ABU4V6G7_9PSEU</name>
<proteinExistence type="predicted"/>
<dbReference type="EMBL" id="JAXAVU010000014">
    <property type="protein sequence ID" value="MDX8147388.1"/>
    <property type="molecule type" value="Genomic_DNA"/>
</dbReference>
<protein>
    <recommendedName>
        <fullName evidence="3">PAAR motif-containing protein</fullName>
    </recommendedName>
</protein>
<reference evidence="1 2" key="1">
    <citation type="submission" date="2023-11" db="EMBL/GenBank/DDBJ databases">
        <title>Lentzea sokolovensis, sp. nov., Lentzea kristufkii, sp. nov., and Lentzea miocenensis, sp. nov., rare actinobacteria from Sokolov Coal Basin, Miocene lacustrine sediment, Czech Republic.</title>
        <authorList>
            <person name="Lara A."/>
            <person name="Kotroba L."/>
            <person name="Nouioui I."/>
            <person name="Neumann-Schaal M."/>
            <person name="Mast Y."/>
            <person name="Chronakova A."/>
        </authorList>
    </citation>
    <scope>NUCLEOTIDE SEQUENCE [LARGE SCALE GENOMIC DNA]</scope>
    <source>
        <strain evidence="1 2">BCCO 10_0061</strain>
    </source>
</reference>
<dbReference type="Proteomes" id="UP001285352">
    <property type="component" value="Unassembled WGS sequence"/>
</dbReference>
<evidence type="ECO:0000313" key="1">
    <source>
        <dbReference type="EMBL" id="MDX8147388.1"/>
    </source>
</evidence>
<comment type="caution">
    <text evidence="1">The sequence shown here is derived from an EMBL/GenBank/DDBJ whole genome shotgun (WGS) entry which is preliminary data.</text>
</comment>
<sequence>MNPVLTAASTVTCAHPAAPIPVVGSLRLTVLGAGVLTADSLPGTTIPPTSCVTVDNLPSTKKCTRIAAITGGLAARLTVEGKPVQCGLGLIGTTDGLPVVVPPASGVLAGPGQTFLTAGA</sequence>
<evidence type="ECO:0000313" key="2">
    <source>
        <dbReference type="Proteomes" id="UP001285352"/>
    </source>
</evidence>
<evidence type="ECO:0008006" key="3">
    <source>
        <dbReference type="Google" id="ProtNLM"/>
    </source>
</evidence>
<organism evidence="1 2">
    <name type="scientific">Lentzea sokolovensis</name>
    <dbReference type="NCBI Taxonomy" id="3095429"/>
    <lineage>
        <taxon>Bacteria</taxon>
        <taxon>Bacillati</taxon>
        <taxon>Actinomycetota</taxon>
        <taxon>Actinomycetes</taxon>
        <taxon>Pseudonocardiales</taxon>
        <taxon>Pseudonocardiaceae</taxon>
        <taxon>Lentzea</taxon>
    </lineage>
</organism>
<reference evidence="1 2" key="2">
    <citation type="submission" date="2023-11" db="EMBL/GenBank/DDBJ databases">
        <authorList>
            <person name="Lara A.C."/>
            <person name="Chronakova A."/>
        </authorList>
    </citation>
    <scope>NUCLEOTIDE SEQUENCE [LARGE SCALE GENOMIC DNA]</scope>
    <source>
        <strain evidence="1 2">BCCO 10_0061</strain>
    </source>
</reference>
<accession>A0ABU4V6G7</accession>